<evidence type="ECO:0000256" key="3">
    <source>
        <dbReference type="ARBA" id="ARBA00022723"/>
    </source>
</evidence>
<dbReference type="OrthoDB" id="1879366at2759"/>
<dbReference type="Gene3D" id="3.40.50.720">
    <property type="entry name" value="NAD(P)-binding Rossmann-like Domain"/>
    <property type="match status" value="1"/>
</dbReference>
<dbReference type="GeneID" id="37015424"/>
<dbReference type="InterPro" id="IPR013154">
    <property type="entry name" value="ADH-like_N"/>
</dbReference>
<dbReference type="InterPro" id="IPR013149">
    <property type="entry name" value="ADH-like_C"/>
</dbReference>
<evidence type="ECO:0000313" key="8">
    <source>
        <dbReference type="Proteomes" id="UP000245942"/>
    </source>
</evidence>
<dbReference type="GO" id="GO:0004022">
    <property type="term" value="F:alcohol dehydrogenase (NAD+) activity"/>
    <property type="evidence" value="ECO:0007669"/>
    <property type="project" value="TreeGrafter"/>
</dbReference>
<accession>A0A316U7T6</accession>
<dbReference type="Gene3D" id="3.90.180.10">
    <property type="entry name" value="Medium-chain alcohol dehydrogenases, catalytic domain"/>
    <property type="match status" value="1"/>
</dbReference>
<evidence type="ECO:0000256" key="2">
    <source>
        <dbReference type="ARBA" id="ARBA00008072"/>
    </source>
</evidence>
<dbReference type="SMART" id="SM00829">
    <property type="entry name" value="PKS_ER"/>
    <property type="match status" value="1"/>
</dbReference>
<keyword evidence="5" id="KW-0560">Oxidoreductase</keyword>
<evidence type="ECO:0000313" key="7">
    <source>
        <dbReference type="EMBL" id="PWN21316.1"/>
    </source>
</evidence>
<evidence type="ECO:0000256" key="5">
    <source>
        <dbReference type="ARBA" id="ARBA00023002"/>
    </source>
</evidence>
<dbReference type="SUPFAM" id="SSF51735">
    <property type="entry name" value="NAD(P)-binding Rossmann-fold domains"/>
    <property type="match status" value="1"/>
</dbReference>
<keyword evidence="4" id="KW-0862">Zinc</keyword>
<dbReference type="Proteomes" id="UP000245942">
    <property type="component" value="Unassembled WGS sequence"/>
</dbReference>
<dbReference type="Pfam" id="PF00107">
    <property type="entry name" value="ADH_zinc_N"/>
    <property type="match status" value="1"/>
</dbReference>
<dbReference type="InterPro" id="IPR020843">
    <property type="entry name" value="ER"/>
</dbReference>
<dbReference type="GO" id="GO:0005737">
    <property type="term" value="C:cytoplasm"/>
    <property type="evidence" value="ECO:0007669"/>
    <property type="project" value="TreeGrafter"/>
</dbReference>
<dbReference type="EMBL" id="KZ819325">
    <property type="protein sequence ID" value="PWN21316.1"/>
    <property type="molecule type" value="Genomic_DNA"/>
</dbReference>
<keyword evidence="3" id="KW-0479">Metal-binding</keyword>
<comment type="cofactor">
    <cofactor evidence="1">
        <name>Zn(2+)</name>
        <dbReference type="ChEBI" id="CHEBI:29105"/>
    </cofactor>
</comment>
<dbReference type="STRING" id="1684307.A0A316U7T6"/>
<dbReference type="InterPro" id="IPR011032">
    <property type="entry name" value="GroES-like_sf"/>
</dbReference>
<evidence type="ECO:0000256" key="1">
    <source>
        <dbReference type="ARBA" id="ARBA00001947"/>
    </source>
</evidence>
<evidence type="ECO:0000256" key="4">
    <source>
        <dbReference type="ARBA" id="ARBA00022833"/>
    </source>
</evidence>
<evidence type="ECO:0000259" key="6">
    <source>
        <dbReference type="SMART" id="SM00829"/>
    </source>
</evidence>
<comment type="similarity">
    <text evidence="2">Belongs to the zinc-containing alcohol dehydrogenase family.</text>
</comment>
<dbReference type="InterPro" id="IPR036291">
    <property type="entry name" value="NAD(P)-bd_dom_sf"/>
</dbReference>
<reference evidence="7 8" key="1">
    <citation type="journal article" date="2018" name="Mol. Biol. Evol.">
        <title>Broad Genomic Sampling Reveals a Smut Pathogenic Ancestry of the Fungal Clade Ustilaginomycotina.</title>
        <authorList>
            <person name="Kijpornyongpan T."/>
            <person name="Mondo S.J."/>
            <person name="Barry K."/>
            <person name="Sandor L."/>
            <person name="Lee J."/>
            <person name="Lipzen A."/>
            <person name="Pangilinan J."/>
            <person name="LaButti K."/>
            <person name="Hainaut M."/>
            <person name="Henrissat B."/>
            <person name="Grigoriev I.V."/>
            <person name="Spatafora J.W."/>
            <person name="Aime M.C."/>
        </authorList>
    </citation>
    <scope>NUCLEOTIDE SEQUENCE [LARGE SCALE GENOMIC DNA]</scope>
    <source>
        <strain evidence="7 8">MCA 4718</strain>
    </source>
</reference>
<dbReference type="PANTHER" id="PTHR42940">
    <property type="entry name" value="ALCOHOL DEHYDROGENASE 1-RELATED"/>
    <property type="match status" value="1"/>
</dbReference>
<protein>
    <submittedName>
        <fullName evidence="7">GroES-like protein</fullName>
    </submittedName>
</protein>
<sequence length="374" mass="40377">MSQTTTIPSKMHAAVLREYKKPFSYEEVPVPEVGDDDVLVQIKAAGYCHTDLQVNEGVYESAGAKPGMIGSHEPAGVVVKLGKNAEKRGLLKVGDRVGSINTYHPCHKCDACRNLGEQLCMNVGGMLGVSGGKDAPKGKDGGFAEYMIADDTVLAKVPESIPWAEAAPLFCAGATTYGAILAAKAERDQWVGMIGVGGLGHLGVQYAKALGYKVVAIDNRQEALDLVKELPKHLQADKYVLIDSEDAEKKATEELGAAFYDSNPGMDRVVINTEARHLVKWSQQCLRVGGIIVDVGLPSGTTLEVDPFPLSFKEQTVRGRLICTPAQSQDMVNLHASAGCRTYVEQTFPLKDIAKCQERYLSKDLKGRLVIVMD</sequence>
<dbReference type="AlphaFoldDB" id="A0A316U7T6"/>
<proteinExistence type="inferred from homology"/>
<keyword evidence="8" id="KW-1185">Reference proteome</keyword>
<name>A0A316U7T6_9BASI</name>
<dbReference type="RefSeq" id="XP_025348476.1">
    <property type="nucleotide sequence ID" value="XM_025493690.1"/>
</dbReference>
<feature type="domain" description="Enoyl reductase (ER)" evidence="6">
    <location>
        <begin position="21"/>
        <end position="371"/>
    </location>
</feature>
<dbReference type="PANTHER" id="PTHR42940:SF8">
    <property type="entry name" value="VACUOLAR PROTEIN SORTING-ASSOCIATED PROTEIN 11"/>
    <property type="match status" value="1"/>
</dbReference>
<dbReference type="GO" id="GO:0046872">
    <property type="term" value="F:metal ion binding"/>
    <property type="evidence" value="ECO:0007669"/>
    <property type="project" value="UniProtKB-KW"/>
</dbReference>
<organism evidence="7 8">
    <name type="scientific">Pseudomicrostroma glucosiphilum</name>
    <dbReference type="NCBI Taxonomy" id="1684307"/>
    <lineage>
        <taxon>Eukaryota</taxon>
        <taxon>Fungi</taxon>
        <taxon>Dikarya</taxon>
        <taxon>Basidiomycota</taxon>
        <taxon>Ustilaginomycotina</taxon>
        <taxon>Exobasidiomycetes</taxon>
        <taxon>Microstromatales</taxon>
        <taxon>Microstromatales incertae sedis</taxon>
        <taxon>Pseudomicrostroma</taxon>
    </lineage>
</organism>
<dbReference type="Pfam" id="PF08240">
    <property type="entry name" value="ADH_N"/>
    <property type="match status" value="1"/>
</dbReference>
<gene>
    <name evidence="7" type="ORF">BCV69DRAFT_289964</name>
</gene>
<dbReference type="SUPFAM" id="SSF50129">
    <property type="entry name" value="GroES-like"/>
    <property type="match status" value="1"/>
</dbReference>